<feature type="non-terminal residue" evidence="2">
    <location>
        <position position="1"/>
    </location>
</feature>
<comment type="caution">
    <text evidence="2">The sequence shown here is derived from an EMBL/GenBank/DDBJ whole genome shotgun (WGS) entry which is preliminary data.</text>
</comment>
<dbReference type="InterPro" id="IPR000033">
    <property type="entry name" value="LDLR_classB_rpt"/>
</dbReference>
<evidence type="ECO:0000313" key="2">
    <source>
        <dbReference type="EMBL" id="KAL0160479.1"/>
    </source>
</evidence>
<dbReference type="PROSITE" id="PS51120">
    <property type="entry name" value="LDLRB"/>
    <property type="match status" value="1"/>
</dbReference>
<dbReference type="InterPro" id="IPR011042">
    <property type="entry name" value="6-blade_b-propeller_TolB-like"/>
</dbReference>
<feature type="repeat" description="LDL-receptor class B" evidence="1">
    <location>
        <begin position="1"/>
        <end position="43"/>
    </location>
</feature>
<gene>
    <name evidence="2" type="ORF">M9458_044204</name>
</gene>
<dbReference type="AlphaFoldDB" id="A0ABD0NFP8"/>
<protein>
    <submittedName>
        <fullName evidence="2">Uncharacterized protein</fullName>
    </submittedName>
</protein>
<dbReference type="InterPro" id="IPR050778">
    <property type="entry name" value="Cueball_EGF_LRP_Nidogen"/>
</dbReference>
<sequence length="104" mass="12282">KLFFTDYGTVAKVERCNMDGTNRTRIVEYKTEQPTTVTLDLVRKLVYWADAYLDFIEVVDYNGKNRQTIIQGNSVRRAQFWVLLLEPKIFMPKRPKLLPDRILV</sequence>
<reference evidence="2 3" key="1">
    <citation type="submission" date="2024-05" db="EMBL/GenBank/DDBJ databases">
        <title>Genome sequencing and assembly of Indian major carp, Cirrhinus mrigala (Hamilton, 1822).</title>
        <authorList>
            <person name="Mohindra V."/>
            <person name="Chowdhury L.M."/>
            <person name="Lal K."/>
            <person name="Jena J.K."/>
        </authorList>
    </citation>
    <scope>NUCLEOTIDE SEQUENCE [LARGE SCALE GENOMIC DNA]</scope>
    <source>
        <strain evidence="2">CM1030</strain>
        <tissue evidence="2">Blood</tissue>
    </source>
</reference>
<dbReference type="SMART" id="SM00135">
    <property type="entry name" value="LY"/>
    <property type="match status" value="1"/>
</dbReference>
<evidence type="ECO:0000313" key="3">
    <source>
        <dbReference type="Proteomes" id="UP001529510"/>
    </source>
</evidence>
<dbReference type="Proteomes" id="UP001529510">
    <property type="component" value="Unassembled WGS sequence"/>
</dbReference>
<evidence type="ECO:0000256" key="1">
    <source>
        <dbReference type="PROSITE-ProRule" id="PRU00461"/>
    </source>
</evidence>
<dbReference type="PANTHER" id="PTHR46513">
    <property type="entry name" value="VITELLOGENIN RECEPTOR-LIKE PROTEIN-RELATED-RELATED"/>
    <property type="match status" value="1"/>
</dbReference>
<name>A0ABD0NFP8_CIRMR</name>
<accession>A0ABD0NFP8</accession>
<dbReference type="SUPFAM" id="SSF63825">
    <property type="entry name" value="YWTD domain"/>
    <property type="match status" value="1"/>
</dbReference>
<keyword evidence="3" id="KW-1185">Reference proteome</keyword>
<dbReference type="Pfam" id="PF00058">
    <property type="entry name" value="Ldl_recept_b"/>
    <property type="match status" value="1"/>
</dbReference>
<dbReference type="Gene3D" id="2.120.10.30">
    <property type="entry name" value="TolB, C-terminal domain"/>
    <property type="match status" value="1"/>
</dbReference>
<dbReference type="EMBL" id="JAMKFB020000022">
    <property type="protein sequence ID" value="KAL0160479.1"/>
    <property type="molecule type" value="Genomic_DNA"/>
</dbReference>
<organism evidence="2 3">
    <name type="scientific">Cirrhinus mrigala</name>
    <name type="common">Mrigala</name>
    <dbReference type="NCBI Taxonomy" id="683832"/>
    <lineage>
        <taxon>Eukaryota</taxon>
        <taxon>Metazoa</taxon>
        <taxon>Chordata</taxon>
        <taxon>Craniata</taxon>
        <taxon>Vertebrata</taxon>
        <taxon>Euteleostomi</taxon>
        <taxon>Actinopterygii</taxon>
        <taxon>Neopterygii</taxon>
        <taxon>Teleostei</taxon>
        <taxon>Ostariophysi</taxon>
        <taxon>Cypriniformes</taxon>
        <taxon>Cyprinidae</taxon>
        <taxon>Labeoninae</taxon>
        <taxon>Labeonini</taxon>
        <taxon>Cirrhinus</taxon>
    </lineage>
</organism>
<proteinExistence type="predicted"/>
<dbReference type="PANTHER" id="PTHR46513:SF33">
    <property type="entry name" value="EGF-LIKE DOMAIN-CONTAINING PROTEIN"/>
    <property type="match status" value="1"/>
</dbReference>